<dbReference type="GO" id="GO:0008270">
    <property type="term" value="F:zinc ion binding"/>
    <property type="evidence" value="ECO:0007669"/>
    <property type="project" value="InterPro"/>
</dbReference>
<feature type="compositionally biased region" description="Low complexity" evidence="1">
    <location>
        <begin position="1"/>
        <end position="14"/>
    </location>
</feature>
<dbReference type="InterPro" id="IPR036875">
    <property type="entry name" value="Znf_CCHC_sf"/>
</dbReference>
<proteinExistence type="predicted"/>
<evidence type="ECO:0000256" key="1">
    <source>
        <dbReference type="SAM" id="MobiDB-lite"/>
    </source>
</evidence>
<evidence type="ECO:0000313" key="3">
    <source>
        <dbReference type="Proteomes" id="UP000634136"/>
    </source>
</evidence>
<dbReference type="Proteomes" id="UP000634136">
    <property type="component" value="Unassembled WGS sequence"/>
</dbReference>
<feature type="region of interest" description="Disordered" evidence="1">
    <location>
        <begin position="1"/>
        <end position="43"/>
    </location>
</feature>
<dbReference type="SUPFAM" id="SSF57756">
    <property type="entry name" value="Retrovirus zinc finger-like domains"/>
    <property type="match status" value="1"/>
</dbReference>
<dbReference type="GO" id="GO:0003676">
    <property type="term" value="F:nucleic acid binding"/>
    <property type="evidence" value="ECO:0007669"/>
    <property type="project" value="InterPro"/>
</dbReference>
<feature type="compositionally biased region" description="Low complexity" evidence="1">
    <location>
        <begin position="417"/>
        <end position="432"/>
    </location>
</feature>
<organism evidence="2 3">
    <name type="scientific">Senna tora</name>
    <dbReference type="NCBI Taxonomy" id="362788"/>
    <lineage>
        <taxon>Eukaryota</taxon>
        <taxon>Viridiplantae</taxon>
        <taxon>Streptophyta</taxon>
        <taxon>Embryophyta</taxon>
        <taxon>Tracheophyta</taxon>
        <taxon>Spermatophyta</taxon>
        <taxon>Magnoliopsida</taxon>
        <taxon>eudicotyledons</taxon>
        <taxon>Gunneridae</taxon>
        <taxon>Pentapetalae</taxon>
        <taxon>rosids</taxon>
        <taxon>fabids</taxon>
        <taxon>Fabales</taxon>
        <taxon>Fabaceae</taxon>
        <taxon>Caesalpinioideae</taxon>
        <taxon>Cassia clade</taxon>
        <taxon>Senna</taxon>
    </lineage>
</organism>
<feature type="compositionally biased region" description="Polar residues" evidence="1">
    <location>
        <begin position="383"/>
        <end position="399"/>
    </location>
</feature>
<dbReference type="PANTHER" id="PTHR47481:SF22">
    <property type="entry name" value="RETROTRANSPOSON GAG DOMAIN-CONTAINING PROTEIN"/>
    <property type="match status" value="1"/>
</dbReference>
<keyword evidence="3" id="KW-1185">Reference proteome</keyword>
<feature type="region of interest" description="Disordered" evidence="1">
    <location>
        <begin position="374"/>
        <end position="438"/>
    </location>
</feature>
<feature type="region of interest" description="Disordered" evidence="1">
    <location>
        <begin position="609"/>
        <end position="642"/>
    </location>
</feature>
<feature type="region of interest" description="Disordered" evidence="1">
    <location>
        <begin position="256"/>
        <end position="310"/>
    </location>
</feature>
<dbReference type="OrthoDB" id="1912561at2759"/>
<dbReference type="EMBL" id="JAAIUW010000003">
    <property type="protein sequence ID" value="KAF7838902.1"/>
    <property type="molecule type" value="Genomic_DNA"/>
</dbReference>
<accession>A0A834X6V8</accession>
<comment type="caution">
    <text evidence="2">The sequence shown here is derived from an EMBL/GenBank/DDBJ whole genome shotgun (WGS) entry which is preliminary data.</text>
</comment>
<protein>
    <submittedName>
        <fullName evidence="2">Retrovirus-related Pol polyprotein from transposon TNT 1-94</fullName>
    </submittedName>
</protein>
<evidence type="ECO:0000313" key="2">
    <source>
        <dbReference type="EMBL" id="KAF7838902.1"/>
    </source>
</evidence>
<dbReference type="AlphaFoldDB" id="A0A834X6V8"/>
<reference evidence="2" key="1">
    <citation type="submission" date="2020-09" db="EMBL/GenBank/DDBJ databases">
        <title>Genome-Enabled Discovery of Anthraquinone Biosynthesis in Senna tora.</title>
        <authorList>
            <person name="Kang S.-H."/>
            <person name="Pandey R.P."/>
            <person name="Lee C.-M."/>
            <person name="Sim J.-S."/>
            <person name="Jeong J.-T."/>
            <person name="Choi B.-S."/>
            <person name="Jung M."/>
            <person name="Ginzburg D."/>
            <person name="Zhao K."/>
            <person name="Won S.Y."/>
            <person name="Oh T.-J."/>
            <person name="Yu Y."/>
            <person name="Kim N.-H."/>
            <person name="Lee O.R."/>
            <person name="Lee T.-H."/>
            <person name="Bashyal P."/>
            <person name="Kim T.-S."/>
            <person name="Lee W.-H."/>
            <person name="Kawkins C."/>
            <person name="Kim C.-K."/>
            <person name="Kim J.S."/>
            <person name="Ahn B.O."/>
            <person name="Rhee S.Y."/>
            <person name="Sohng J.K."/>
        </authorList>
    </citation>
    <scope>NUCLEOTIDE SEQUENCE</scope>
    <source>
        <tissue evidence="2">Leaf</tissue>
    </source>
</reference>
<feature type="compositionally biased region" description="Basic residues" evidence="1">
    <location>
        <begin position="609"/>
        <end position="624"/>
    </location>
</feature>
<name>A0A834X6V8_9FABA</name>
<feature type="compositionally biased region" description="Low complexity" evidence="1">
    <location>
        <begin position="264"/>
        <end position="310"/>
    </location>
</feature>
<dbReference type="PANTHER" id="PTHR47481">
    <property type="match status" value="1"/>
</dbReference>
<dbReference type="Pfam" id="PF14223">
    <property type="entry name" value="Retrotran_gag_2"/>
    <property type="match status" value="1"/>
</dbReference>
<gene>
    <name evidence="2" type="ORF">G2W53_007384</name>
</gene>
<sequence>MVSEPSSSATSSPKTPDPDSKMTDQTSSSIPPPVSYSSSHTDPMPQNFHTTTIKLNDFNFLVWKLRVVSTINGYDLHNYLLGGDLVPPRFLSQNDAASGKVNPAHLFWKKQDQLLMAWLVDSMTEGMLTHIVGCASSAEIWQTLEELFVSQTRAKERQLKTLLRSTKKGNLSMNDYLLEIKKTVDALTSIGAPVSRHDTIESILDGLPEEYEGFVTSISLHTTKYTVPEIHALLLAQETRLDKFKKNVEVVSANVAQTQDNAKSRNYNRSSSQNRGGSQNNRGSFRFPNNSSNNFQSRQGFQQGRGRGRINQWQGQRAQCQVCGKWGHIAVNCYNRYNQNFTEDALVQAQSQMPSSSTSAAPAQALLATPETLIDPDWYPDSGASNHLTNNANNIQQKQPYDGGETVRIGNGKDSQHSSLSLTSDPSSSPTSEVQPAVTNTHSMVTRAKVQKHENGSLLLTQSKYIADLLIKANMSNCKPTNTPMVAGLKLSKSGGADFEDPQLYRTIVGSLQYVLITRPELSFSVNKVSQFMHSPQLQHWEAVKRILRYLNGNLVSNAADYLLNHGNLVERFSLAFAIWKYGQETLKARMNRGLLDYLACDRHLSPARKRRERAEKRRGRNPRWPKLVRSSSLQHKPSRSYDLPHLKEKCNRFISRIGRHRRRHSADFHYDALSYALNFEDEVIDDGRPVDDFRSFSARLPPSPPPAISSDPTTTGNSLLFVDPKGLGANSKKKATARPLYKNGAKGNVKCC</sequence>